<organism evidence="3 4">
    <name type="scientific">Arxiozyma heterogenica</name>
    <dbReference type="NCBI Taxonomy" id="278026"/>
    <lineage>
        <taxon>Eukaryota</taxon>
        <taxon>Fungi</taxon>
        <taxon>Dikarya</taxon>
        <taxon>Ascomycota</taxon>
        <taxon>Saccharomycotina</taxon>
        <taxon>Saccharomycetes</taxon>
        <taxon>Saccharomycetales</taxon>
        <taxon>Saccharomycetaceae</taxon>
        <taxon>Arxiozyma</taxon>
    </lineage>
</organism>
<gene>
    <name evidence="3" type="ORF">RI543_003772</name>
</gene>
<proteinExistence type="predicted"/>
<comment type="caution">
    <text evidence="3">The sequence shown here is derived from an EMBL/GenBank/DDBJ whole genome shotgun (WGS) entry which is preliminary data.</text>
</comment>
<keyword evidence="1" id="KW-0812">Transmembrane</keyword>
<dbReference type="Gene3D" id="2.60.120.920">
    <property type="match status" value="1"/>
</dbReference>
<dbReference type="EMBL" id="JAWIZZ010000051">
    <property type="protein sequence ID" value="KAK5778847.1"/>
    <property type="molecule type" value="Genomic_DNA"/>
</dbReference>
<name>A0AAN8A6K7_9SACH</name>
<dbReference type="InterPro" id="IPR003877">
    <property type="entry name" value="SPRY_dom"/>
</dbReference>
<evidence type="ECO:0000313" key="3">
    <source>
        <dbReference type="EMBL" id="KAK5778847.1"/>
    </source>
</evidence>
<accession>A0AAN8A6K7</accession>
<feature type="transmembrane region" description="Helical" evidence="1">
    <location>
        <begin position="51"/>
        <end position="75"/>
    </location>
</feature>
<keyword evidence="1" id="KW-1133">Transmembrane helix</keyword>
<dbReference type="InterPro" id="IPR001870">
    <property type="entry name" value="B30.2/SPRY"/>
</dbReference>
<feature type="domain" description="B30.2/SPRY" evidence="2">
    <location>
        <begin position="188"/>
        <end position="386"/>
    </location>
</feature>
<dbReference type="PROSITE" id="PS50188">
    <property type="entry name" value="B302_SPRY"/>
    <property type="match status" value="1"/>
</dbReference>
<evidence type="ECO:0000256" key="1">
    <source>
        <dbReference type="SAM" id="Phobius"/>
    </source>
</evidence>
<dbReference type="Proteomes" id="UP001306508">
    <property type="component" value="Unassembled WGS sequence"/>
</dbReference>
<dbReference type="InterPro" id="IPR043136">
    <property type="entry name" value="B30.2/SPRY_sf"/>
</dbReference>
<reference evidence="4" key="1">
    <citation type="submission" date="2023-07" db="EMBL/GenBank/DDBJ databases">
        <title>A draft genome of Kazachstania heterogenica Y-27499.</title>
        <authorList>
            <person name="Donic C."/>
            <person name="Kralova J.S."/>
            <person name="Fidel L."/>
            <person name="Ben-Dor S."/>
            <person name="Jung S."/>
        </authorList>
    </citation>
    <scope>NUCLEOTIDE SEQUENCE [LARGE SCALE GENOMIC DNA]</scope>
    <source>
        <strain evidence="4">Y27499</strain>
    </source>
</reference>
<dbReference type="AlphaFoldDB" id="A0AAN8A6K7"/>
<dbReference type="SUPFAM" id="SSF49899">
    <property type="entry name" value="Concanavalin A-like lectins/glucanases"/>
    <property type="match status" value="1"/>
</dbReference>
<dbReference type="InterPro" id="IPR013320">
    <property type="entry name" value="ConA-like_dom_sf"/>
</dbReference>
<evidence type="ECO:0000259" key="2">
    <source>
        <dbReference type="PROSITE" id="PS50188"/>
    </source>
</evidence>
<dbReference type="Pfam" id="PF00622">
    <property type="entry name" value="SPRY"/>
    <property type="match status" value="1"/>
</dbReference>
<dbReference type="SMART" id="SM00449">
    <property type="entry name" value="SPRY"/>
    <property type="match status" value="1"/>
</dbReference>
<evidence type="ECO:0000313" key="4">
    <source>
        <dbReference type="Proteomes" id="UP001306508"/>
    </source>
</evidence>
<keyword evidence="1" id="KW-0472">Membrane</keyword>
<sequence>MNDKMYINNKDTFNVDRIYPMKSEHQEITTQNELVPGFGSNINSDSDTISLAFLISLSVTFAIIMIILVVLATFITFCSGDEESHYDEESRLRQRSGGIESRRLPLSGIFRRKNNDVLLNSLFIRSPYSVRLDTNGNIDNVETLKKLENQELQKLSNFEISLYERTKEFQRLNPPIITKFGSYTSDNDLKFLKDRGIQSYFLLPSINDNVDKDGNFLPSFFIQDKLDITFTKYNKSSSTILNFPLPYNKRDAVYFEVKIFKYNKKSNSIFSIGLTTVPYPYFRPPGMADFSIAYESTGKLRVNNPFSATTLLPVLEEGDVVGFGYKYRSGAIFITHNGKKVIDVTQDVHIDLFLSIGAFNASYTRTYTLDGLLEDPDNIALRRKLSEGESIDIGDKLNRVYDINKEEIESDPIELNVNLGQLGYVFIEANVKKYSFGSIYGEIGIPPSYNGIEINKDIILQKGDDLPPKYISENEDSLNDHEDVIEGNSNMLLQVLYMK</sequence>
<protein>
    <recommendedName>
        <fullName evidence="2">B30.2/SPRY domain-containing protein</fullName>
    </recommendedName>
</protein>
<keyword evidence="4" id="KW-1185">Reference proteome</keyword>